<dbReference type="Proteomes" id="UP000823935">
    <property type="component" value="Unassembled WGS sequence"/>
</dbReference>
<dbReference type="AlphaFoldDB" id="A0A9D1EUY7"/>
<dbReference type="EMBL" id="DVIQ01000079">
    <property type="protein sequence ID" value="HIS32423.1"/>
    <property type="molecule type" value="Genomic_DNA"/>
</dbReference>
<dbReference type="PROSITE" id="PS51186">
    <property type="entry name" value="GNAT"/>
    <property type="match status" value="1"/>
</dbReference>
<dbReference type="Pfam" id="PF13420">
    <property type="entry name" value="Acetyltransf_4"/>
    <property type="match status" value="1"/>
</dbReference>
<proteinExistence type="predicted"/>
<evidence type="ECO:0000313" key="4">
    <source>
        <dbReference type="EMBL" id="HIS32423.1"/>
    </source>
</evidence>
<protein>
    <submittedName>
        <fullName evidence="4">GNAT family N-acetyltransferase</fullName>
    </submittedName>
</protein>
<gene>
    <name evidence="4" type="ORF">IAB44_12910</name>
</gene>
<comment type="caution">
    <text evidence="4">The sequence shown here is derived from an EMBL/GenBank/DDBJ whole genome shotgun (WGS) entry which is preliminary data.</text>
</comment>
<reference evidence="4" key="1">
    <citation type="submission" date="2020-10" db="EMBL/GenBank/DDBJ databases">
        <authorList>
            <person name="Gilroy R."/>
        </authorList>
    </citation>
    <scope>NUCLEOTIDE SEQUENCE</scope>
    <source>
        <strain evidence="4">CHK190-19873</strain>
    </source>
</reference>
<evidence type="ECO:0000256" key="2">
    <source>
        <dbReference type="ARBA" id="ARBA00023315"/>
    </source>
</evidence>
<dbReference type="SUPFAM" id="SSF55729">
    <property type="entry name" value="Acyl-CoA N-acyltransferases (Nat)"/>
    <property type="match status" value="1"/>
</dbReference>
<keyword evidence="2" id="KW-0012">Acyltransferase</keyword>
<dbReference type="InterPro" id="IPR016181">
    <property type="entry name" value="Acyl_CoA_acyltransferase"/>
</dbReference>
<name>A0A9D1EUY7_9FIRM</name>
<dbReference type="CDD" id="cd04301">
    <property type="entry name" value="NAT_SF"/>
    <property type="match status" value="1"/>
</dbReference>
<evidence type="ECO:0000256" key="1">
    <source>
        <dbReference type="ARBA" id="ARBA00022679"/>
    </source>
</evidence>
<reference evidence="4" key="2">
    <citation type="journal article" date="2021" name="PeerJ">
        <title>Extensive microbial diversity within the chicken gut microbiome revealed by metagenomics and culture.</title>
        <authorList>
            <person name="Gilroy R."/>
            <person name="Ravi A."/>
            <person name="Getino M."/>
            <person name="Pursley I."/>
            <person name="Horton D.L."/>
            <person name="Alikhan N.F."/>
            <person name="Baker D."/>
            <person name="Gharbi K."/>
            <person name="Hall N."/>
            <person name="Watson M."/>
            <person name="Adriaenssens E.M."/>
            <person name="Foster-Nyarko E."/>
            <person name="Jarju S."/>
            <person name="Secka A."/>
            <person name="Antonio M."/>
            <person name="Oren A."/>
            <person name="Chaudhuri R.R."/>
            <person name="La Ragione R."/>
            <person name="Hildebrand F."/>
            <person name="Pallen M.J."/>
        </authorList>
    </citation>
    <scope>NUCLEOTIDE SEQUENCE</scope>
    <source>
        <strain evidence="4">CHK190-19873</strain>
    </source>
</reference>
<dbReference type="PANTHER" id="PTHR43072:SF23">
    <property type="entry name" value="UPF0039 PROTEIN C11D3.02C"/>
    <property type="match status" value="1"/>
</dbReference>
<evidence type="ECO:0000313" key="5">
    <source>
        <dbReference type="Proteomes" id="UP000823935"/>
    </source>
</evidence>
<evidence type="ECO:0000259" key="3">
    <source>
        <dbReference type="PROSITE" id="PS51186"/>
    </source>
</evidence>
<feature type="domain" description="N-acetyltransferase" evidence="3">
    <location>
        <begin position="5"/>
        <end position="173"/>
    </location>
</feature>
<dbReference type="Gene3D" id="3.40.630.30">
    <property type="match status" value="1"/>
</dbReference>
<organism evidence="4 5">
    <name type="scientific">Candidatus Limivivens intestinipullorum</name>
    <dbReference type="NCBI Taxonomy" id="2840858"/>
    <lineage>
        <taxon>Bacteria</taxon>
        <taxon>Bacillati</taxon>
        <taxon>Bacillota</taxon>
        <taxon>Clostridia</taxon>
        <taxon>Lachnospirales</taxon>
        <taxon>Lachnospiraceae</taxon>
        <taxon>Lachnospiraceae incertae sedis</taxon>
        <taxon>Candidatus Limivivens</taxon>
    </lineage>
</organism>
<accession>A0A9D1EUY7</accession>
<dbReference type="InterPro" id="IPR000182">
    <property type="entry name" value="GNAT_dom"/>
</dbReference>
<dbReference type="PANTHER" id="PTHR43072">
    <property type="entry name" value="N-ACETYLTRANSFERASE"/>
    <property type="match status" value="1"/>
</dbReference>
<sequence>MNTERIIRIVRPSDAKELVNIYAPYVEHTAISFEYEVPTPDEFRGRIERTLKKYPYLAAEENGRILGYAYAGPFVGRAAYNWSAEMSIYVSRDAKGRGVGGRLYGAMEEILKEMNILNLNACIGYPETEDEYLTRNSVEFHAHMGYQWVGRFHNSGYKFGRWYDMVWMEKIIGTHTGNPAPVKAFPEVRDMFAGNLLRE</sequence>
<dbReference type="GO" id="GO:0016747">
    <property type="term" value="F:acyltransferase activity, transferring groups other than amino-acyl groups"/>
    <property type="evidence" value="ECO:0007669"/>
    <property type="project" value="InterPro"/>
</dbReference>
<keyword evidence="1" id="KW-0808">Transferase</keyword>